<dbReference type="PROSITE" id="PS51201">
    <property type="entry name" value="RCK_N"/>
    <property type="match status" value="1"/>
</dbReference>
<dbReference type="GO" id="GO:0005886">
    <property type="term" value="C:plasma membrane"/>
    <property type="evidence" value="ECO:0007669"/>
    <property type="project" value="UniProtKB-SubCell"/>
</dbReference>
<sequence>MWILHKIFSKISKISLLQAAILTVALILISSITMRLVEPETFPRFLDAVWWTMTTLVTVGYGDYFPESDFGRLFTMILLYTVGIGGMGIIIGKVFESFSAYRKMKEEGRLTYSGKEHYILIGSSKEKLENVVEEIMISDYKEDVVIIDHAERCPIDHNDVHFISGNPAEEEVLLKANILEAKSVAIFSDDQQNFAEYADGKTLLTASRVEHISKKYEKNIYTIVEVKKDKHIALFEHANVDEFILSNDSVSRLMAQAALHHGSSKLFKQILSNTDGENLYEIQARPHWNTYREAAIELFDMGAILISEGSSLDIARRNHEQIPKDAKLFIICDESTYSRIVADC</sequence>
<feature type="transmembrane region" description="Helical" evidence="2">
    <location>
        <begin position="73"/>
        <end position="95"/>
    </location>
</feature>
<dbReference type="SUPFAM" id="SSF81324">
    <property type="entry name" value="Voltage-gated potassium channels"/>
    <property type="match status" value="1"/>
</dbReference>
<organism evidence="4 5">
    <name type="scientific">Lysinibacillus telephonicus</name>
    <dbReference type="NCBI Taxonomy" id="1714840"/>
    <lineage>
        <taxon>Bacteria</taxon>
        <taxon>Bacillati</taxon>
        <taxon>Bacillota</taxon>
        <taxon>Bacilli</taxon>
        <taxon>Bacillales</taxon>
        <taxon>Bacillaceae</taxon>
        <taxon>Lysinibacillus</taxon>
    </lineage>
</organism>
<evidence type="ECO:0000313" key="4">
    <source>
        <dbReference type="EMBL" id="RTQ91669.1"/>
    </source>
</evidence>
<dbReference type="EMBL" id="RXNR01000038">
    <property type="protein sequence ID" value="RTQ91669.1"/>
    <property type="molecule type" value="Genomic_DNA"/>
</dbReference>
<reference evidence="4 5" key="1">
    <citation type="submission" date="2018-12" db="EMBL/GenBank/DDBJ databases">
        <authorList>
            <person name="Yu L."/>
        </authorList>
    </citation>
    <scope>NUCLEOTIDE SEQUENCE [LARGE SCALE GENOMIC DNA]</scope>
    <source>
        <strain evidence="4 5">S5H2222</strain>
    </source>
</reference>
<feature type="domain" description="RCK N-terminal" evidence="3">
    <location>
        <begin position="115"/>
        <end position="251"/>
    </location>
</feature>
<dbReference type="SUPFAM" id="SSF51735">
    <property type="entry name" value="NAD(P)-binding Rossmann-fold domains"/>
    <property type="match status" value="1"/>
</dbReference>
<gene>
    <name evidence="4" type="ORF">EKG35_13235</name>
</gene>
<dbReference type="Pfam" id="PF07885">
    <property type="entry name" value="Ion_trans_2"/>
    <property type="match status" value="1"/>
</dbReference>
<accession>A0A431UNY6</accession>
<dbReference type="Pfam" id="PF22614">
    <property type="entry name" value="Slo-like_RCK"/>
    <property type="match status" value="1"/>
</dbReference>
<dbReference type="Proteomes" id="UP000276349">
    <property type="component" value="Unassembled WGS sequence"/>
</dbReference>
<keyword evidence="5" id="KW-1185">Reference proteome</keyword>
<dbReference type="InterPro" id="IPR003148">
    <property type="entry name" value="RCK_N"/>
</dbReference>
<dbReference type="GO" id="GO:0006813">
    <property type="term" value="P:potassium ion transport"/>
    <property type="evidence" value="ECO:0007669"/>
    <property type="project" value="InterPro"/>
</dbReference>
<keyword evidence="2" id="KW-0812">Transmembrane</keyword>
<dbReference type="GO" id="GO:0034220">
    <property type="term" value="P:monoatomic ion transmembrane transport"/>
    <property type="evidence" value="ECO:0007669"/>
    <property type="project" value="UniProtKB-KW"/>
</dbReference>
<dbReference type="AlphaFoldDB" id="A0A431UNY6"/>
<dbReference type="InterPro" id="IPR036291">
    <property type="entry name" value="NAD(P)-bd_dom_sf"/>
</dbReference>
<keyword evidence="4" id="KW-0407">Ion channel</keyword>
<keyword evidence="4" id="KW-0813">Transport</keyword>
<evidence type="ECO:0000256" key="2">
    <source>
        <dbReference type="SAM" id="Phobius"/>
    </source>
</evidence>
<feature type="transmembrane region" description="Helical" evidence="2">
    <location>
        <begin position="16"/>
        <end position="37"/>
    </location>
</feature>
<comment type="subcellular location">
    <subcellularLocation>
        <location evidence="1">Cell membrane</location>
        <topology evidence="1">Multi-pass membrane protein</topology>
    </subcellularLocation>
</comment>
<keyword evidence="2" id="KW-0472">Membrane</keyword>
<dbReference type="InterPro" id="IPR050721">
    <property type="entry name" value="Trk_Ktr_HKT_K-transport"/>
</dbReference>
<protein>
    <submittedName>
        <fullName evidence="4">Potassium channel protein</fullName>
    </submittedName>
</protein>
<dbReference type="PANTHER" id="PTHR43833:SF9">
    <property type="entry name" value="POTASSIUM CHANNEL PROTEIN YUGO-RELATED"/>
    <property type="match status" value="1"/>
</dbReference>
<keyword evidence="2" id="KW-1133">Transmembrane helix</keyword>
<name>A0A431UNY6_9BACI</name>
<dbReference type="Gene3D" id="1.10.287.70">
    <property type="match status" value="1"/>
</dbReference>
<keyword evidence="4" id="KW-0406">Ion transport</keyword>
<dbReference type="PANTHER" id="PTHR43833">
    <property type="entry name" value="POTASSIUM CHANNEL PROTEIN 2-RELATED-RELATED"/>
    <property type="match status" value="1"/>
</dbReference>
<dbReference type="RefSeq" id="WP_126294971.1">
    <property type="nucleotide sequence ID" value="NZ_CP155468.1"/>
</dbReference>
<dbReference type="InterPro" id="IPR013099">
    <property type="entry name" value="K_chnl_dom"/>
</dbReference>
<proteinExistence type="predicted"/>
<dbReference type="Gene3D" id="3.40.50.720">
    <property type="entry name" value="NAD(P)-binding Rossmann-like Domain"/>
    <property type="match status" value="1"/>
</dbReference>
<dbReference type="OrthoDB" id="9785285at2"/>
<evidence type="ECO:0000313" key="5">
    <source>
        <dbReference type="Proteomes" id="UP000276349"/>
    </source>
</evidence>
<comment type="caution">
    <text evidence="4">The sequence shown here is derived from an EMBL/GenBank/DDBJ whole genome shotgun (WGS) entry which is preliminary data.</text>
</comment>
<evidence type="ECO:0000256" key="1">
    <source>
        <dbReference type="ARBA" id="ARBA00004651"/>
    </source>
</evidence>
<evidence type="ECO:0000259" key="3">
    <source>
        <dbReference type="PROSITE" id="PS51201"/>
    </source>
</evidence>